<feature type="transmembrane region" description="Helical" evidence="8">
    <location>
        <begin position="36"/>
        <end position="65"/>
    </location>
</feature>
<keyword evidence="7" id="KW-0808">Transferase</keyword>
<dbReference type="PIRSF" id="PIRSF500217">
    <property type="entry name" value="AlgI"/>
    <property type="match status" value="1"/>
</dbReference>
<sequence length="472" mass="52127">MNFLSVSFLGFGVVLFALWWALPARLRPWVLAAANVYFALSFGLQALTALALITAAGWLCGLWMAHGGGRAALTVGVLAGVLPLAGYKYLPALAGRWEALAAFSGLLMPVGISFFVFKNITYLVAVYKGTLPAEKNPVYCFAYTGFFAQLTSGPIQRAQSLLPQLKSPPAFDRALALNGCVRLCWGLFLKKCLADHFAAHYNALYQPNHYYGLGIVWSLAAYSLYIYFDFASYSQLSIGVANLLGLRCEENFLSPYLSRSVGEFWRRWHISLSSFLRDYIYIPLGGSRNGVAVLILATMATFLVSGAWHGAALGFVVWGALHGLYLLAGRATRGAREKAWGLLRQKPGSPVRSVVSWAVTMVLVCFAWIFFFSGDVNQVRLLMDYLLQPMPLSLQYLKESVTQLGYTTAVLLRLGLFTLAAFGVDFAARKEGFGRWAEARRGWVQVLFCYGCIFATLFWGAAGTLQNIYFQF</sequence>
<keyword evidence="6 7" id="KW-0472">Membrane</keyword>
<feature type="transmembrane region" description="Helical" evidence="8">
    <location>
        <begin position="210"/>
        <end position="228"/>
    </location>
</feature>
<comment type="caution">
    <text evidence="9">The sequence shown here is derived from an EMBL/GenBank/DDBJ whole genome shotgun (WGS) entry which is preliminary data.</text>
</comment>
<evidence type="ECO:0000256" key="7">
    <source>
        <dbReference type="PIRNR" id="PIRNR016636"/>
    </source>
</evidence>
<dbReference type="GO" id="GO:0005886">
    <property type="term" value="C:plasma membrane"/>
    <property type="evidence" value="ECO:0007669"/>
    <property type="project" value="UniProtKB-SubCell"/>
</dbReference>
<keyword evidence="3 7" id="KW-1003">Cell membrane</keyword>
<evidence type="ECO:0000313" key="9">
    <source>
        <dbReference type="EMBL" id="HIX05452.1"/>
    </source>
</evidence>
<dbReference type="AlphaFoldDB" id="A0A9D1V3L6"/>
<dbReference type="Proteomes" id="UP000824193">
    <property type="component" value="Unassembled WGS sequence"/>
</dbReference>
<evidence type="ECO:0000256" key="1">
    <source>
        <dbReference type="ARBA" id="ARBA00004651"/>
    </source>
</evidence>
<evidence type="ECO:0000256" key="3">
    <source>
        <dbReference type="ARBA" id="ARBA00022475"/>
    </source>
</evidence>
<gene>
    <name evidence="9" type="ORF">H9865_05015</name>
</gene>
<keyword evidence="7" id="KW-0012">Acyltransferase</keyword>
<name>A0A9D1V3L6_9FIRM</name>
<reference evidence="9" key="1">
    <citation type="journal article" date="2021" name="PeerJ">
        <title>Extensive microbial diversity within the chicken gut microbiome revealed by metagenomics and culture.</title>
        <authorList>
            <person name="Gilroy R."/>
            <person name="Ravi A."/>
            <person name="Getino M."/>
            <person name="Pursley I."/>
            <person name="Horton D.L."/>
            <person name="Alikhan N.F."/>
            <person name="Baker D."/>
            <person name="Gharbi K."/>
            <person name="Hall N."/>
            <person name="Watson M."/>
            <person name="Adriaenssens E.M."/>
            <person name="Foster-Nyarko E."/>
            <person name="Jarju S."/>
            <person name="Secka A."/>
            <person name="Antonio M."/>
            <person name="Oren A."/>
            <person name="Chaudhuri R.R."/>
            <person name="La Ragione R."/>
            <person name="Hildebrand F."/>
            <person name="Pallen M.J."/>
        </authorList>
    </citation>
    <scope>NUCLEOTIDE SEQUENCE</scope>
    <source>
        <strain evidence="9">2239</strain>
    </source>
</reference>
<comment type="subcellular location">
    <subcellularLocation>
        <location evidence="1">Cell membrane</location>
        <topology evidence="1">Multi-pass membrane protein</topology>
    </subcellularLocation>
</comment>
<dbReference type="GO" id="GO:0016746">
    <property type="term" value="F:acyltransferase activity"/>
    <property type="evidence" value="ECO:0007669"/>
    <property type="project" value="UniProtKB-KW"/>
</dbReference>
<dbReference type="PIRSF" id="PIRSF016636">
    <property type="entry name" value="AlgI_DltB"/>
    <property type="match status" value="1"/>
</dbReference>
<evidence type="ECO:0008006" key="11">
    <source>
        <dbReference type="Google" id="ProtNLM"/>
    </source>
</evidence>
<dbReference type="PANTHER" id="PTHR13285">
    <property type="entry name" value="ACYLTRANSFERASE"/>
    <property type="match status" value="1"/>
</dbReference>
<dbReference type="PANTHER" id="PTHR13285:SF18">
    <property type="entry name" value="PROTEIN-CYSTEINE N-PALMITOYLTRANSFERASE RASP"/>
    <property type="match status" value="1"/>
</dbReference>
<feature type="transmembrane region" description="Helical" evidence="8">
    <location>
        <begin position="279"/>
        <end position="302"/>
    </location>
</feature>
<feature type="transmembrane region" description="Helical" evidence="8">
    <location>
        <begin position="354"/>
        <end position="373"/>
    </location>
</feature>
<feature type="transmembrane region" description="Helical" evidence="8">
    <location>
        <begin position="447"/>
        <end position="469"/>
    </location>
</feature>
<feature type="transmembrane region" description="Helical" evidence="8">
    <location>
        <begin position="6"/>
        <end position="24"/>
    </location>
</feature>
<evidence type="ECO:0000313" key="10">
    <source>
        <dbReference type="Proteomes" id="UP000824193"/>
    </source>
</evidence>
<proteinExistence type="inferred from homology"/>
<evidence type="ECO:0000256" key="8">
    <source>
        <dbReference type="SAM" id="Phobius"/>
    </source>
</evidence>
<accession>A0A9D1V3L6</accession>
<organism evidence="9 10">
    <name type="scientific">Candidatus Allofournierella pullicola</name>
    <dbReference type="NCBI Taxonomy" id="2838596"/>
    <lineage>
        <taxon>Bacteria</taxon>
        <taxon>Bacillati</taxon>
        <taxon>Bacillota</taxon>
        <taxon>Clostridia</taxon>
        <taxon>Eubacteriales</taxon>
        <taxon>Oscillospiraceae</taxon>
        <taxon>Allofournierella</taxon>
    </lineage>
</organism>
<feature type="transmembrane region" description="Helical" evidence="8">
    <location>
        <begin position="308"/>
        <end position="328"/>
    </location>
</feature>
<feature type="transmembrane region" description="Helical" evidence="8">
    <location>
        <begin position="97"/>
        <end position="117"/>
    </location>
</feature>
<dbReference type="InterPro" id="IPR051085">
    <property type="entry name" value="MB_O-acyltransferase"/>
</dbReference>
<keyword evidence="4 8" id="KW-0812">Transmembrane</keyword>
<feature type="transmembrane region" description="Helical" evidence="8">
    <location>
        <begin position="71"/>
        <end position="90"/>
    </location>
</feature>
<comment type="similarity">
    <text evidence="2 7">Belongs to the membrane-bound acyltransferase family.</text>
</comment>
<evidence type="ECO:0000256" key="5">
    <source>
        <dbReference type="ARBA" id="ARBA00022989"/>
    </source>
</evidence>
<dbReference type="InterPro" id="IPR024194">
    <property type="entry name" value="Ac/AlaTfrase_AlgI/DltB"/>
</dbReference>
<feature type="transmembrane region" description="Helical" evidence="8">
    <location>
        <begin position="404"/>
        <end position="426"/>
    </location>
</feature>
<evidence type="ECO:0000256" key="4">
    <source>
        <dbReference type="ARBA" id="ARBA00022692"/>
    </source>
</evidence>
<evidence type="ECO:0000256" key="2">
    <source>
        <dbReference type="ARBA" id="ARBA00010323"/>
    </source>
</evidence>
<reference evidence="9" key="2">
    <citation type="submission" date="2021-04" db="EMBL/GenBank/DDBJ databases">
        <authorList>
            <person name="Gilroy R."/>
        </authorList>
    </citation>
    <scope>NUCLEOTIDE SEQUENCE</scope>
    <source>
        <strain evidence="9">2239</strain>
    </source>
</reference>
<dbReference type="GO" id="GO:0042121">
    <property type="term" value="P:alginic acid biosynthetic process"/>
    <property type="evidence" value="ECO:0007669"/>
    <property type="project" value="InterPro"/>
</dbReference>
<evidence type="ECO:0000256" key="6">
    <source>
        <dbReference type="ARBA" id="ARBA00023136"/>
    </source>
</evidence>
<keyword evidence="5 8" id="KW-1133">Transmembrane helix</keyword>
<protein>
    <recommendedName>
        <fullName evidence="11">MBOAT family protein</fullName>
    </recommendedName>
</protein>
<dbReference type="Pfam" id="PF03062">
    <property type="entry name" value="MBOAT"/>
    <property type="match status" value="1"/>
</dbReference>
<dbReference type="InterPro" id="IPR028362">
    <property type="entry name" value="AlgI"/>
</dbReference>
<dbReference type="EMBL" id="DXFW01000013">
    <property type="protein sequence ID" value="HIX05452.1"/>
    <property type="molecule type" value="Genomic_DNA"/>
</dbReference>
<dbReference type="InterPro" id="IPR004299">
    <property type="entry name" value="MBOAT_fam"/>
</dbReference>